<dbReference type="GeneID" id="19957003"/>
<evidence type="ECO:0000313" key="3">
    <source>
        <dbReference type="Proteomes" id="UP000030762"/>
    </source>
</evidence>
<dbReference type="VEuPathDB" id="FungiDB:SDRG_16276"/>
<evidence type="ECO:0000256" key="1">
    <source>
        <dbReference type="SAM" id="MobiDB-lite"/>
    </source>
</evidence>
<proteinExistence type="predicted"/>
<dbReference type="AlphaFoldDB" id="T0PUA8"/>
<dbReference type="EMBL" id="JH767253">
    <property type="protein sequence ID" value="EQC25826.1"/>
    <property type="molecule type" value="Genomic_DNA"/>
</dbReference>
<sequence>MDDCALIKRLIQDGRLEAVLAAYGFEIQTNMTMEGPLDSQAGAAMPGRINSSPTTEGKERVPQGRHLFDYGRSTASNLAALPNAQEEIVNQHGQSLQAPRFSYQHAPSLGSSTSAFPATPVEPASGFYNQHGRLSRAPASGSQHAPAFGPAAPDPPMVSFGTAYSVTSIAGVQVVDYEKTMTKLFAPGAKPTTTKPMFSCQGGRMPSLDRHSQRMPEDSSPFQPRQGPWPSSASTPPTIAIPKLSRSAEDGNDDATATATSPPHEAAPSDVQVQPQATLQPQQQGDTPSLTLTCAATKMPITSNLTEATAAKPPAVTSCQPQSNDFSSVNEEALMPSVTDLPVTTDQVTSDIAAIHIASAPAPNSNGDVNSRTSRKPVYEEEVERSTAMNKVQVQHDDCDTMSPIQAHASGTNAAIKSISEPPDISVPMRRKVQGGIAEKLATASLSTTTAIFQVPSEMMSSAPYPGAQGPLHDEPRPPDTPTTDDVAWPSTGGVRPARNQALAVDLNYYDVLPQPKDVCEVGITDGLRELLSAYEKEANSVGLSAPYSSCATSRSTTNFKVLESSFHATSSTSHDILKETYSRDTTEVLDWLSDKASHAILTDICLNYQGPKPLQGADIPSTSPDQLEDALSLVTTSDLNIDLLQEATKQQRPVDERRASALKEDHDFQRKSSMRDKVPKTLIRAVGCAWGECSGFSTLRPALRNPRPFDAPLRAILLQN</sequence>
<keyword evidence="3" id="KW-1185">Reference proteome</keyword>
<feature type="region of interest" description="Disordered" evidence="1">
    <location>
        <begin position="187"/>
        <end position="288"/>
    </location>
</feature>
<gene>
    <name evidence="2" type="ORF">SDRG_16276</name>
</gene>
<name>T0PUA8_SAPDV</name>
<dbReference type="RefSeq" id="XP_008620701.1">
    <property type="nucleotide sequence ID" value="XM_008622479.1"/>
</dbReference>
<dbReference type="Proteomes" id="UP000030762">
    <property type="component" value="Unassembled WGS sequence"/>
</dbReference>
<organism evidence="2 3">
    <name type="scientific">Saprolegnia diclina (strain VS20)</name>
    <dbReference type="NCBI Taxonomy" id="1156394"/>
    <lineage>
        <taxon>Eukaryota</taxon>
        <taxon>Sar</taxon>
        <taxon>Stramenopiles</taxon>
        <taxon>Oomycota</taxon>
        <taxon>Saprolegniomycetes</taxon>
        <taxon>Saprolegniales</taxon>
        <taxon>Saprolegniaceae</taxon>
        <taxon>Saprolegnia</taxon>
    </lineage>
</organism>
<accession>T0PUA8</accession>
<feature type="compositionally biased region" description="Low complexity" evidence="1">
    <location>
        <begin position="271"/>
        <end position="284"/>
    </location>
</feature>
<reference evidence="2 3" key="1">
    <citation type="submission" date="2012-04" db="EMBL/GenBank/DDBJ databases">
        <title>The Genome Sequence of Saprolegnia declina VS20.</title>
        <authorList>
            <consortium name="The Broad Institute Genome Sequencing Platform"/>
            <person name="Russ C."/>
            <person name="Nusbaum C."/>
            <person name="Tyler B."/>
            <person name="van West P."/>
            <person name="Dieguez-Uribeondo J."/>
            <person name="de Bruijn I."/>
            <person name="Tripathy S."/>
            <person name="Jiang R."/>
            <person name="Young S.K."/>
            <person name="Zeng Q."/>
            <person name="Gargeya S."/>
            <person name="Fitzgerald M."/>
            <person name="Haas B."/>
            <person name="Abouelleil A."/>
            <person name="Alvarado L."/>
            <person name="Arachchi H.M."/>
            <person name="Berlin A."/>
            <person name="Chapman S.B."/>
            <person name="Goldberg J."/>
            <person name="Griggs A."/>
            <person name="Gujja S."/>
            <person name="Hansen M."/>
            <person name="Howarth C."/>
            <person name="Imamovic A."/>
            <person name="Larimer J."/>
            <person name="McCowen C."/>
            <person name="Montmayeur A."/>
            <person name="Murphy C."/>
            <person name="Neiman D."/>
            <person name="Pearson M."/>
            <person name="Priest M."/>
            <person name="Roberts A."/>
            <person name="Saif S."/>
            <person name="Shea T."/>
            <person name="Sisk P."/>
            <person name="Sykes S."/>
            <person name="Wortman J."/>
            <person name="Nusbaum C."/>
            <person name="Birren B."/>
        </authorList>
    </citation>
    <scope>NUCLEOTIDE SEQUENCE [LARGE SCALE GENOMIC DNA]</scope>
    <source>
        <strain evidence="2 3">VS20</strain>
    </source>
</reference>
<feature type="region of interest" description="Disordered" evidence="1">
    <location>
        <begin position="460"/>
        <end position="495"/>
    </location>
</feature>
<evidence type="ECO:0000313" key="2">
    <source>
        <dbReference type="EMBL" id="EQC25826.1"/>
    </source>
</evidence>
<protein>
    <submittedName>
        <fullName evidence="2">Uncharacterized protein</fullName>
    </submittedName>
</protein>
<feature type="compositionally biased region" description="Basic and acidic residues" evidence="1">
    <location>
        <begin position="207"/>
        <end position="217"/>
    </location>
</feature>